<sequence length="102" mass="11557">MSDAIDLDAMFAEMDRAADRAERTLDGRFGDIYRELRALTPEQIDGITPDTTDQREYERLMALVQEASERNMEQGELINRIRELGTVAKQIAQQVSGLRGLV</sequence>
<proteinExistence type="predicted"/>
<dbReference type="EMBL" id="MN079639">
    <property type="protein sequence ID" value="QEA08031.1"/>
    <property type="molecule type" value="Genomic_DNA"/>
</dbReference>
<name>A0A5B8RHA5_9ZZZZ</name>
<dbReference type="AlphaFoldDB" id="A0A5B8RHA5"/>
<accession>A0A5B8RHA5</accession>
<evidence type="ECO:0000313" key="1">
    <source>
        <dbReference type="EMBL" id="QEA08031.1"/>
    </source>
</evidence>
<gene>
    <name evidence="1" type="ORF">KBTEX_04399</name>
</gene>
<organism evidence="1">
    <name type="scientific">uncultured organism</name>
    <dbReference type="NCBI Taxonomy" id="155900"/>
    <lineage>
        <taxon>unclassified sequences</taxon>
        <taxon>environmental samples</taxon>
    </lineage>
</organism>
<protein>
    <submittedName>
        <fullName evidence="1">Uncharacterized protein</fullName>
    </submittedName>
</protein>
<reference evidence="1" key="1">
    <citation type="submission" date="2019-06" db="EMBL/GenBank/DDBJ databases">
        <authorList>
            <person name="Murdoch R.W."/>
            <person name="Fathepure B."/>
        </authorList>
    </citation>
    <scope>NUCLEOTIDE SEQUENCE</scope>
</reference>